<dbReference type="InterPro" id="IPR017693">
    <property type="entry name" value="Phosphonate_metab_PhnP"/>
</dbReference>
<keyword evidence="3" id="KW-1185">Reference proteome</keyword>
<dbReference type="CDD" id="cd07736">
    <property type="entry name" value="PhnP-like_MBL-fold"/>
    <property type="match status" value="1"/>
</dbReference>
<dbReference type="SMART" id="SM00849">
    <property type="entry name" value="Lactamase_B"/>
    <property type="match status" value="1"/>
</dbReference>
<dbReference type="SUPFAM" id="SSF56281">
    <property type="entry name" value="Metallo-hydrolase/oxidoreductase"/>
    <property type="match status" value="1"/>
</dbReference>
<dbReference type="Pfam" id="PF12706">
    <property type="entry name" value="Lactamase_B_2"/>
    <property type="match status" value="1"/>
</dbReference>
<proteinExistence type="predicted"/>
<dbReference type="Gene3D" id="3.60.15.10">
    <property type="entry name" value="Ribonuclease Z/Hydroxyacylglutathione hydrolase-like"/>
    <property type="match status" value="1"/>
</dbReference>
<evidence type="ECO:0000313" key="3">
    <source>
        <dbReference type="Proteomes" id="UP001156690"/>
    </source>
</evidence>
<protein>
    <submittedName>
        <fullName evidence="2">Phosphonate metabolism protein PhnP</fullName>
    </submittedName>
</protein>
<dbReference type="PANTHER" id="PTHR42663:SF6">
    <property type="entry name" value="HYDROLASE C777.06C-RELATED"/>
    <property type="match status" value="1"/>
</dbReference>
<organism evidence="2 3">
    <name type="scientific">Vibrio penaeicida</name>
    <dbReference type="NCBI Taxonomy" id="104609"/>
    <lineage>
        <taxon>Bacteria</taxon>
        <taxon>Pseudomonadati</taxon>
        <taxon>Pseudomonadota</taxon>
        <taxon>Gammaproteobacteria</taxon>
        <taxon>Vibrionales</taxon>
        <taxon>Vibrionaceae</taxon>
        <taxon>Vibrio</taxon>
    </lineage>
</organism>
<comment type="caution">
    <text evidence="2">The sequence shown here is derived from an EMBL/GenBank/DDBJ whole genome shotgun (WGS) entry which is preliminary data.</text>
</comment>
<name>A0AAV5NN83_9VIBR</name>
<feature type="domain" description="Metallo-beta-lactamase" evidence="1">
    <location>
        <begin position="36"/>
        <end position="207"/>
    </location>
</feature>
<reference evidence="3" key="1">
    <citation type="journal article" date="2019" name="Int. J. Syst. Evol. Microbiol.">
        <title>The Global Catalogue of Microorganisms (GCM) 10K type strain sequencing project: providing services to taxonomists for standard genome sequencing and annotation.</title>
        <authorList>
            <consortium name="The Broad Institute Genomics Platform"/>
            <consortium name="The Broad Institute Genome Sequencing Center for Infectious Disease"/>
            <person name="Wu L."/>
            <person name="Ma J."/>
        </authorList>
    </citation>
    <scope>NUCLEOTIDE SEQUENCE [LARGE SCALE GENOMIC DNA]</scope>
    <source>
        <strain evidence="3">NBRC 15640</strain>
    </source>
</reference>
<dbReference type="InterPro" id="IPR001279">
    <property type="entry name" value="Metallo-B-lactamas"/>
</dbReference>
<dbReference type="GO" id="GO:0019700">
    <property type="term" value="P:organic phosphonate catabolic process"/>
    <property type="evidence" value="ECO:0007669"/>
    <property type="project" value="InterPro"/>
</dbReference>
<dbReference type="NCBIfam" id="TIGR03307">
    <property type="entry name" value="PhnP"/>
    <property type="match status" value="1"/>
</dbReference>
<dbReference type="AlphaFoldDB" id="A0AAV5NN83"/>
<dbReference type="RefSeq" id="WP_126607693.1">
    <property type="nucleotide sequence ID" value="NZ_AP025144.1"/>
</dbReference>
<gene>
    <name evidence="2" type="primary">phnP</name>
    <name evidence="2" type="ORF">GCM10007932_13430</name>
</gene>
<dbReference type="Proteomes" id="UP001156690">
    <property type="component" value="Unassembled WGS sequence"/>
</dbReference>
<evidence type="ECO:0000313" key="2">
    <source>
        <dbReference type="EMBL" id="GLQ71983.1"/>
    </source>
</evidence>
<dbReference type="PANTHER" id="PTHR42663">
    <property type="entry name" value="HYDROLASE C777.06C-RELATED-RELATED"/>
    <property type="match status" value="1"/>
</dbReference>
<accession>A0AAV5NN83</accession>
<dbReference type="EMBL" id="BSNX01000009">
    <property type="protein sequence ID" value="GLQ71983.1"/>
    <property type="molecule type" value="Genomic_DNA"/>
</dbReference>
<evidence type="ECO:0000259" key="1">
    <source>
        <dbReference type="SMART" id="SM00849"/>
    </source>
</evidence>
<sequence length="251" mass="28314">MQLTLLGTGNAGHVPTYGCDCAACERAIENPIFRRGKTSAYIEHNGKSLLLDANHPQLLELFPSGAIDTILLTHFHMDHVHSLFDLRWGKGKSIPVYTPPDKAGCDDLYKHPGLLDFQPLSAFTSFDWEGITITPVPLTHSKPCFGYIFEWENKRLAYLTDTVGLPKSTREFLESKSIDLMLIDCNHPPMPDSPPRNHNDILLVQSIQQQLSIKRLGLIHISHDLDTWAMQNPDVFSPSFFLAKDHQVFKL</sequence>
<dbReference type="GO" id="GO:0008081">
    <property type="term" value="F:phosphoric diester hydrolase activity"/>
    <property type="evidence" value="ECO:0007669"/>
    <property type="project" value="InterPro"/>
</dbReference>
<dbReference type="InterPro" id="IPR035682">
    <property type="entry name" value="PhnP_MBL"/>
</dbReference>
<dbReference type="InterPro" id="IPR036866">
    <property type="entry name" value="RibonucZ/Hydroxyglut_hydro"/>
</dbReference>